<dbReference type="PANTHER" id="PTHR36506">
    <property type="entry name" value="PREFLAGELLIN PEPTIDASE"/>
    <property type="match status" value="1"/>
</dbReference>
<dbReference type="InterPro" id="IPR052218">
    <property type="entry name" value="Preflagellin_Peptidase"/>
</dbReference>
<feature type="domain" description="Prepilin type IV endopeptidase peptidase" evidence="7">
    <location>
        <begin position="10"/>
        <end position="113"/>
    </location>
</feature>
<gene>
    <name evidence="8" type="ORF">Q4F19_02120</name>
</gene>
<dbReference type="InterPro" id="IPR000045">
    <property type="entry name" value="Prepilin_IV_endopep_pep"/>
</dbReference>
<keyword evidence="5 6" id="KW-0472">Membrane</keyword>
<evidence type="ECO:0000259" key="7">
    <source>
        <dbReference type="Pfam" id="PF01478"/>
    </source>
</evidence>
<organism evidence="8 9">
    <name type="scientific">Sphingomonas natans</name>
    <dbReference type="NCBI Taxonomy" id="3063330"/>
    <lineage>
        <taxon>Bacteria</taxon>
        <taxon>Pseudomonadati</taxon>
        <taxon>Pseudomonadota</taxon>
        <taxon>Alphaproteobacteria</taxon>
        <taxon>Sphingomonadales</taxon>
        <taxon>Sphingomonadaceae</taxon>
        <taxon>Sphingomonas</taxon>
    </lineage>
</organism>
<dbReference type="EC" id="3.4.23.43" evidence="8"/>
<dbReference type="Pfam" id="PF01478">
    <property type="entry name" value="Peptidase_A24"/>
    <property type="match status" value="1"/>
</dbReference>
<proteinExistence type="predicted"/>
<comment type="caution">
    <text evidence="8">The sequence shown here is derived from an EMBL/GenBank/DDBJ whole genome shotgun (WGS) entry which is preliminary data.</text>
</comment>
<feature type="transmembrane region" description="Helical" evidence="6">
    <location>
        <begin position="130"/>
        <end position="149"/>
    </location>
</feature>
<dbReference type="GO" id="GO:0004190">
    <property type="term" value="F:aspartic-type endopeptidase activity"/>
    <property type="evidence" value="ECO:0007669"/>
    <property type="project" value="UniProtKB-EC"/>
</dbReference>
<feature type="transmembrane region" description="Helical" evidence="6">
    <location>
        <begin position="54"/>
        <end position="76"/>
    </location>
</feature>
<evidence type="ECO:0000256" key="2">
    <source>
        <dbReference type="ARBA" id="ARBA00022475"/>
    </source>
</evidence>
<keyword evidence="8" id="KW-0378">Hydrolase</keyword>
<evidence type="ECO:0000256" key="1">
    <source>
        <dbReference type="ARBA" id="ARBA00004651"/>
    </source>
</evidence>
<keyword evidence="4 6" id="KW-1133">Transmembrane helix</keyword>
<keyword evidence="2" id="KW-1003">Cell membrane</keyword>
<dbReference type="RefSeq" id="WP_303539482.1">
    <property type="nucleotide sequence ID" value="NZ_JAUOTP010000001.1"/>
</dbReference>
<dbReference type="Proteomes" id="UP001169764">
    <property type="component" value="Unassembled WGS sequence"/>
</dbReference>
<feature type="transmembrane region" description="Helical" evidence="6">
    <location>
        <begin position="96"/>
        <end position="118"/>
    </location>
</feature>
<protein>
    <submittedName>
        <fullName evidence="8">Prepilin peptidase</fullName>
        <ecNumber evidence="8">3.4.23.43</ecNumber>
    </submittedName>
</protein>
<dbReference type="PANTHER" id="PTHR36506:SF1">
    <property type="entry name" value="PREFLAGELLIN PEPTIDASE"/>
    <property type="match status" value="1"/>
</dbReference>
<evidence type="ECO:0000313" key="9">
    <source>
        <dbReference type="Proteomes" id="UP001169764"/>
    </source>
</evidence>
<dbReference type="Gene3D" id="1.20.120.1220">
    <property type="match status" value="1"/>
</dbReference>
<evidence type="ECO:0000313" key="8">
    <source>
        <dbReference type="EMBL" id="MDO6413168.1"/>
    </source>
</evidence>
<keyword evidence="3 6" id="KW-0812">Transmembrane</keyword>
<accession>A0ABT8Y4C1</accession>
<evidence type="ECO:0000256" key="3">
    <source>
        <dbReference type="ARBA" id="ARBA00022692"/>
    </source>
</evidence>
<evidence type="ECO:0000256" key="6">
    <source>
        <dbReference type="SAM" id="Phobius"/>
    </source>
</evidence>
<sequence>MTAASLLLLALTMMLIVAAGTDVRARIIPNRLNLAIALLAPFWWWATGATGQTILLHLAFAGGALLLFGALFALGMMGGGDVKLITVLALWLPAPAMLSMLVWMAIGGGVLTIFMLALHALRRAPGRPEVPYGVAIVGATFVAMANDILTTQLA</sequence>
<comment type="subcellular location">
    <subcellularLocation>
        <location evidence="1">Cell membrane</location>
        <topology evidence="1">Multi-pass membrane protein</topology>
    </subcellularLocation>
</comment>
<reference evidence="8" key="1">
    <citation type="submission" date="2023-07" db="EMBL/GenBank/DDBJ databases">
        <authorList>
            <person name="Kim M."/>
        </authorList>
    </citation>
    <scope>NUCLEOTIDE SEQUENCE</scope>
    <source>
        <strain evidence="8">BIUV-7</strain>
    </source>
</reference>
<dbReference type="EMBL" id="JAUOTP010000001">
    <property type="protein sequence ID" value="MDO6413168.1"/>
    <property type="molecule type" value="Genomic_DNA"/>
</dbReference>
<name>A0ABT8Y4C1_9SPHN</name>
<keyword evidence="9" id="KW-1185">Reference proteome</keyword>
<evidence type="ECO:0000256" key="5">
    <source>
        <dbReference type="ARBA" id="ARBA00023136"/>
    </source>
</evidence>
<evidence type="ECO:0000256" key="4">
    <source>
        <dbReference type="ARBA" id="ARBA00022989"/>
    </source>
</evidence>